<organism evidence="2 3">
    <name type="scientific">Lagenidium giganteum</name>
    <dbReference type="NCBI Taxonomy" id="4803"/>
    <lineage>
        <taxon>Eukaryota</taxon>
        <taxon>Sar</taxon>
        <taxon>Stramenopiles</taxon>
        <taxon>Oomycota</taxon>
        <taxon>Peronosporomycetes</taxon>
        <taxon>Pythiales</taxon>
        <taxon>Pythiaceae</taxon>
    </lineage>
</organism>
<dbReference type="SUPFAM" id="SSF51206">
    <property type="entry name" value="cAMP-binding domain-like"/>
    <property type="match status" value="1"/>
</dbReference>
<feature type="region of interest" description="Disordered" evidence="1">
    <location>
        <begin position="159"/>
        <end position="190"/>
    </location>
</feature>
<reference evidence="2" key="2">
    <citation type="journal article" date="2023" name="Microbiol Resour">
        <title>Decontamination and Annotation of the Draft Genome Sequence of the Oomycete Lagenidium giganteum ARSEF 373.</title>
        <authorList>
            <person name="Morgan W.R."/>
            <person name="Tartar A."/>
        </authorList>
    </citation>
    <scope>NUCLEOTIDE SEQUENCE</scope>
    <source>
        <strain evidence="2">ARSEF 373</strain>
    </source>
</reference>
<evidence type="ECO:0000313" key="2">
    <source>
        <dbReference type="EMBL" id="DAZ93204.1"/>
    </source>
</evidence>
<dbReference type="InterPro" id="IPR018490">
    <property type="entry name" value="cNMP-bd_dom_sf"/>
</dbReference>
<dbReference type="Gene3D" id="2.60.120.10">
    <property type="entry name" value="Jelly Rolls"/>
    <property type="match status" value="1"/>
</dbReference>
<dbReference type="AlphaFoldDB" id="A0AAV2YIR0"/>
<sequence>MAEAKIEAKLLAAVHADVTVTADIMVELESPQRILERECNTSNQVDRTQKTSCMVNDLEKFAEEAQKPVHTLLNAHRSDYDDATFFWINNSVSVKKAKGSLILQLAALDVVLKVRPEQIFHTMNSGEANEQPKPKASFGIMGIIMTSARSPSFVPRIASSVGQTPGSAPTVRPGSAGSTGRTTSRSTARPFSSTNLSATIANARFKTFSVQQEILSTNPILCAIATELPWKNLLDLFMLKFFAVGDVLWTSGEQPTEMAFILCGGFLARHVKPAGVNEHVVIAEKMLKPGGSIATYAVEKGTPLPYTIVTAKFKSILVALPRGKFKSILKQLSTEKRETVINLMEQTEKKLLLQLKIAQNDHKPAASESEAYAPVRSRSTPVLGTGALSGLILDNAMSWESLQAPKPTEYEVNSSVLILHEPPDVEAKWHIPMSAKQQMAKNGRVSNVVRQRAKKHTARRLQNIKLPTAVDAFPKRVEPILVHELDDDIIHDIKRTSHVDVVPKEYVGRLLKPLKKPAMLNHSESDLADADQVRERPWKRELARQVSSSASRRVLVLKRSESFRDLKTF</sequence>
<dbReference type="Proteomes" id="UP001146120">
    <property type="component" value="Unassembled WGS sequence"/>
</dbReference>
<evidence type="ECO:0008006" key="4">
    <source>
        <dbReference type="Google" id="ProtNLM"/>
    </source>
</evidence>
<dbReference type="EMBL" id="DAKRPA010000336">
    <property type="protein sequence ID" value="DAZ93204.1"/>
    <property type="molecule type" value="Genomic_DNA"/>
</dbReference>
<name>A0AAV2YIR0_9STRA</name>
<proteinExistence type="predicted"/>
<comment type="caution">
    <text evidence="2">The sequence shown here is derived from an EMBL/GenBank/DDBJ whole genome shotgun (WGS) entry which is preliminary data.</text>
</comment>
<dbReference type="InterPro" id="IPR014710">
    <property type="entry name" value="RmlC-like_jellyroll"/>
</dbReference>
<evidence type="ECO:0000313" key="3">
    <source>
        <dbReference type="Proteomes" id="UP001146120"/>
    </source>
</evidence>
<protein>
    <recommendedName>
        <fullName evidence="4">Cyclic nucleotide-binding domain-containing protein</fullName>
    </recommendedName>
</protein>
<gene>
    <name evidence="2" type="ORF">N0F65_011745</name>
</gene>
<feature type="compositionally biased region" description="Low complexity" evidence="1">
    <location>
        <begin position="172"/>
        <end position="190"/>
    </location>
</feature>
<keyword evidence="3" id="KW-1185">Reference proteome</keyword>
<evidence type="ECO:0000256" key="1">
    <source>
        <dbReference type="SAM" id="MobiDB-lite"/>
    </source>
</evidence>
<reference evidence="2" key="1">
    <citation type="submission" date="2022-11" db="EMBL/GenBank/DDBJ databases">
        <authorList>
            <person name="Morgan W.R."/>
            <person name="Tartar A."/>
        </authorList>
    </citation>
    <scope>NUCLEOTIDE SEQUENCE</scope>
    <source>
        <strain evidence="2">ARSEF 373</strain>
    </source>
</reference>
<accession>A0AAV2YIR0</accession>